<sequence>MKLSYYILIAAFFIITGCKKTSEAEEVSVLPATDTIPKPVYDGYDGDRQAEDTRIVYPSFEVVFHGFAGYDVDRKNGKLYGDPDDVELRLANNGLKEALIAKKDTVMLGESPEYTTENKLLEIISKNQDDKFKVSMYYTSSLNEVFNDRGLSTKEIEKAYENADKYNEITKEIALRDSLGFFRTITLESSTDEAFEKEKKFNPGQHYYDEDLNRVKRKYNINDTVVLMNGGDYGDRKVTLVRKGRLFEYTYDSYIIKIERYNKGQLAETKYIEIMISYGC</sequence>
<dbReference type="AlphaFoldDB" id="A0A2S1R0R7"/>
<dbReference type="Proteomes" id="UP000244929">
    <property type="component" value="Chromosome"/>
</dbReference>
<dbReference type="KEGG" id="falb:HYN59_14390"/>
<dbReference type="RefSeq" id="WP_108778948.1">
    <property type="nucleotide sequence ID" value="NZ_CP029186.1"/>
</dbReference>
<evidence type="ECO:0000313" key="2">
    <source>
        <dbReference type="Proteomes" id="UP000244929"/>
    </source>
</evidence>
<reference evidence="1 2" key="1">
    <citation type="submission" date="2018-04" db="EMBL/GenBank/DDBJ databases">
        <title>Genome sequencing of Flavobacterium sp. HYN0059.</title>
        <authorList>
            <person name="Yi H."/>
            <person name="Baek C."/>
        </authorList>
    </citation>
    <scope>NUCLEOTIDE SEQUENCE [LARGE SCALE GENOMIC DNA]</scope>
    <source>
        <strain evidence="1 2">HYN0059</strain>
    </source>
</reference>
<name>A0A2S1R0R7_9FLAO</name>
<protein>
    <submittedName>
        <fullName evidence="1">Uncharacterized protein</fullName>
    </submittedName>
</protein>
<proteinExistence type="predicted"/>
<dbReference type="PROSITE" id="PS51257">
    <property type="entry name" value="PROKAR_LIPOPROTEIN"/>
    <property type="match status" value="1"/>
</dbReference>
<organism evidence="1 2">
    <name type="scientific">Flavobacterium album</name>
    <dbReference type="NCBI Taxonomy" id="2175091"/>
    <lineage>
        <taxon>Bacteria</taxon>
        <taxon>Pseudomonadati</taxon>
        <taxon>Bacteroidota</taxon>
        <taxon>Flavobacteriia</taxon>
        <taxon>Flavobacteriales</taxon>
        <taxon>Flavobacteriaceae</taxon>
        <taxon>Flavobacterium</taxon>
    </lineage>
</organism>
<keyword evidence="2" id="KW-1185">Reference proteome</keyword>
<evidence type="ECO:0000313" key="1">
    <source>
        <dbReference type="EMBL" id="AWH86225.1"/>
    </source>
</evidence>
<dbReference type="EMBL" id="CP029186">
    <property type="protein sequence ID" value="AWH86225.1"/>
    <property type="molecule type" value="Genomic_DNA"/>
</dbReference>
<accession>A0A2S1R0R7</accession>
<gene>
    <name evidence="1" type="ORF">HYN59_14390</name>
</gene>